<keyword evidence="11" id="KW-1185">Reference proteome</keyword>
<gene>
    <name evidence="10" type="ORF">LQ356_03545</name>
</gene>
<dbReference type="EMBL" id="CP088155">
    <property type="protein sequence ID" value="WYM97247.1"/>
    <property type="molecule type" value="Genomic_DNA"/>
</dbReference>
<feature type="domain" description="Peptidase M20 dimerisation" evidence="9">
    <location>
        <begin position="247"/>
        <end position="360"/>
    </location>
</feature>
<dbReference type="InterPro" id="IPR002933">
    <property type="entry name" value="Peptidase_M20"/>
</dbReference>
<reference evidence="10" key="1">
    <citation type="submission" date="2021-11" db="EMBL/GenBank/DDBJ databases">
        <title>The first genome sequence of unculturable Mycoplasma faucium obtained by de novo assembly of metagenomic reads.</title>
        <authorList>
            <person name="Sabat A.J."/>
            <person name="Bathoorn E."/>
            <person name="Akkerboom V."/>
            <person name="Friedrich A.W."/>
        </authorList>
    </citation>
    <scope>NUCLEOTIDE SEQUENCE [LARGE SCALE GENOMIC DNA]</scope>
    <source>
        <strain evidence="10">UMCG-MFM1</strain>
    </source>
</reference>
<dbReference type="InterPro" id="IPR010964">
    <property type="entry name" value="M20A_pepV-rel"/>
</dbReference>
<dbReference type="InterPro" id="IPR050072">
    <property type="entry name" value="Peptidase_M20A"/>
</dbReference>
<accession>A0ABZ2TLH4</accession>
<dbReference type="NCBIfam" id="TIGR01887">
    <property type="entry name" value="dipeptidaselike"/>
    <property type="match status" value="1"/>
</dbReference>
<dbReference type="Proteomes" id="UP001622612">
    <property type="component" value="Chromosome"/>
</dbReference>
<dbReference type="Pfam" id="PF01546">
    <property type="entry name" value="Peptidase_M20"/>
    <property type="match status" value="1"/>
</dbReference>
<dbReference type="InterPro" id="IPR036264">
    <property type="entry name" value="Bact_exopeptidase_dim_dom"/>
</dbReference>
<dbReference type="PANTHER" id="PTHR43808:SF31">
    <property type="entry name" value="N-ACETYL-L-CITRULLINE DEACETYLASE"/>
    <property type="match status" value="1"/>
</dbReference>
<evidence type="ECO:0000256" key="1">
    <source>
        <dbReference type="ARBA" id="ARBA00001947"/>
    </source>
</evidence>
<comment type="cofactor">
    <cofactor evidence="1">
        <name>Zn(2+)</name>
        <dbReference type="ChEBI" id="CHEBI:29105"/>
    </cofactor>
</comment>
<dbReference type="Gene3D" id="3.30.70.360">
    <property type="match status" value="2"/>
</dbReference>
<dbReference type="GO" id="GO:0016805">
    <property type="term" value="F:dipeptidase activity"/>
    <property type="evidence" value="ECO:0007669"/>
    <property type="project" value="UniProtKB-KW"/>
</dbReference>
<dbReference type="Gene3D" id="3.40.630.10">
    <property type="entry name" value="Zn peptidases"/>
    <property type="match status" value="1"/>
</dbReference>
<dbReference type="PROSITE" id="PS00758">
    <property type="entry name" value="ARGE_DAPE_CPG2_1"/>
    <property type="match status" value="1"/>
</dbReference>
<keyword evidence="6" id="KW-0862">Zinc</keyword>
<evidence type="ECO:0000256" key="2">
    <source>
        <dbReference type="ARBA" id="ARBA00006247"/>
    </source>
</evidence>
<dbReference type="InterPro" id="IPR011650">
    <property type="entry name" value="Peptidase_M20_dimer"/>
</dbReference>
<keyword evidence="5 10" id="KW-0378">Hydrolase</keyword>
<dbReference type="SUPFAM" id="SSF53187">
    <property type="entry name" value="Zn-dependent exopeptidases"/>
    <property type="match status" value="1"/>
</dbReference>
<dbReference type="PANTHER" id="PTHR43808">
    <property type="entry name" value="ACETYLORNITHINE DEACETYLASE"/>
    <property type="match status" value="1"/>
</dbReference>
<dbReference type="InterPro" id="IPR001261">
    <property type="entry name" value="ArgE/DapE_CS"/>
</dbReference>
<protein>
    <submittedName>
        <fullName evidence="10">Sapep family Mn(2+)-dependent dipeptidase</fullName>
        <ecNumber evidence="10">3.4.13.-</ecNumber>
    </submittedName>
</protein>
<evidence type="ECO:0000256" key="5">
    <source>
        <dbReference type="ARBA" id="ARBA00022801"/>
    </source>
</evidence>
<evidence type="ECO:0000256" key="4">
    <source>
        <dbReference type="ARBA" id="ARBA00022723"/>
    </source>
</evidence>
<name>A0ABZ2TLH4_9BACT</name>
<dbReference type="Pfam" id="PF07687">
    <property type="entry name" value="M20_dimer"/>
    <property type="match status" value="1"/>
</dbReference>
<organism evidence="10 11">
    <name type="scientific">Metamycoplasma faucium</name>
    <dbReference type="NCBI Taxonomy" id="56142"/>
    <lineage>
        <taxon>Bacteria</taxon>
        <taxon>Bacillati</taxon>
        <taxon>Mycoplasmatota</taxon>
        <taxon>Mycoplasmoidales</taxon>
        <taxon>Metamycoplasmataceae</taxon>
        <taxon>Metamycoplasma</taxon>
    </lineage>
</organism>
<evidence type="ECO:0000256" key="3">
    <source>
        <dbReference type="ARBA" id="ARBA00022670"/>
    </source>
</evidence>
<keyword evidence="4" id="KW-0479">Metal-binding</keyword>
<sequence>MKKEYIRYKQTKKEFSQMIDHMAQLCKIPSISKFSKVNTYPFGIDCNNALNYILKLAKSFGFIVYKDPKKMYGFAQLGNGKKIIGILAHLDVVPEGDKEQWISDAFSPIIEKDKLFGRGSLDDKGPAIINLYAMKYIKDKNLLDSKWSIRIIFGLSEETNMLSMKTYLKDFGTPYISYTPDGEWPLIYAEKLIYHVNLWFPEIPNLKLEAGKVVNQIPDSIYAKYPEINNMQSLFKDGETKYDETKGILKIIGKSGHGSTPEKGDNAIIKFFKAFQEFMPKFKSNALLKFITQNFVDDKFDLENIFPKYEDYSGKLSANLGMIRTIPGHYILGFDLRVPVTHSRSEIFSDLSKYVAKLNNKIQIEPISTKPAKRIDKDDKLVKILMETHNEHYGENLEPIAIGGGTYARLFDRCVAFGSTKYMHLMHGPNEYFTFSEIKDSLDIYINALYRLQDYDDEK</sequence>
<keyword evidence="7 10" id="KW-0224">Dipeptidase</keyword>
<evidence type="ECO:0000256" key="6">
    <source>
        <dbReference type="ARBA" id="ARBA00022833"/>
    </source>
</evidence>
<evidence type="ECO:0000256" key="8">
    <source>
        <dbReference type="ARBA" id="ARBA00023049"/>
    </source>
</evidence>
<evidence type="ECO:0000256" key="7">
    <source>
        <dbReference type="ARBA" id="ARBA00022997"/>
    </source>
</evidence>
<evidence type="ECO:0000313" key="11">
    <source>
        <dbReference type="Proteomes" id="UP001622612"/>
    </source>
</evidence>
<keyword evidence="8" id="KW-0482">Metalloprotease</keyword>
<keyword evidence="3" id="KW-0645">Protease</keyword>
<evidence type="ECO:0000313" key="10">
    <source>
        <dbReference type="EMBL" id="WYM97247.1"/>
    </source>
</evidence>
<dbReference type="RefSeq" id="WP_405311589.1">
    <property type="nucleotide sequence ID" value="NZ_CP088155.1"/>
</dbReference>
<dbReference type="SUPFAM" id="SSF55031">
    <property type="entry name" value="Bacterial exopeptidase dimerisation domain"/>
    <property type="match status" value="1"/>
</dbReference>
<proteinExistence type="inferred from homology"/>
<comment type="similarity">
    <text evidence="2">Belongs to the peptidase M20A family.</text>
</comment>
<dbReference type="EC" id="3.4.13.-" evidence="10"/>
<evidence type="ECO:0000259" key="9">
    <source>
        <dbReference type="Pfam" id="PF07687"/>
    </source>
</evidence>